<dbReference type="PRINTS" id="PR00364">
    <property type="entry name" value="DISEASERSIST"/>
</dbReference>
<dbReference type="Gene3D" id="1.10.8.430">
    <property type="entry name" value="Helical domain of apoptotic protease-activating factors"/>
    <property type="match status" value="1"/>
</dbReference>
<dbReference type="SMART" id="SM00255">
    <property type="entry name" value="TIR"/>
    <property type="match status" value="1"/>
</dbReference>
<dbReference type="SUPFAM" id="SSF52540">
    <property type="entry name" value="P-loop containing nucleoside triphosphate hydrolases"/>
    <property type="match status" value="1"/>
</dbReference>
<dbReference type="InterPro" id="IPR025875">
    <property type="entry name" value="Leu-rich_rpt_4"/>
</dbReference>
<gene>
    <name evidence="5" type="ORF">P3X46_000105</name>
</gene>
<dbReference type="InterPro" id="IPR000157">
    <property type="entry name" value="TIR_dom"/>
</dbReference>
<dbReference type="Gene3D" id="3.40.50.10140">
    <property type="entry name" value="Toll/interleukin-1 receptor homology (TIR) domain"/>
    <property type="match status" value="1"/>
</dbReference>
<feature type="domain" description="TIR" evidence="4">
    <location>
        <begin position="22"/>
        <end position="190"/>
    </location>
</feature>
<dbReference type="InterPro" id="IPR027417">
    <property type="entry name" value="P-loop_NTPase"/>
</dbReference>
<protein>
    <recommendedName>
        <fullName evidence="4">TIR domain-containing protein</fullName>
    </recommendedName>
</protein>
<dbReference type="InterPro" id="IPR002182">
    <property type="entry name" value="NB-ARC"/>
</dbReference>
<name>A0ABQ9NBD9_HEVBR</name>
<evidence type="ECO:0000313" key="5">
    <source>
        <dbReference type="EMBL" id="KAJ9188738.1"/>
    </source>
</evidence>
<dbReference type="EMBL" id="JARPOI010000001">
    <property type="protein sequence ID" value="KAJ9188738.1"/>
    <property type="molecule type" value="Genomic_DNA"/>
</dbReference>
<keyword evidence="1" id="KW-0433">Leucine-rich repeat</keyword>
<dbReference type="InterPro" id="IPR042197">
    <property type="entry name" value="Apaf_helical"/>
</dbReference>
<dbReference type="Gene3D" id="3.40.50.300">
    <property type="entry name" value="P-loop containing nucleotide triphosphate hydrolases"/>
    <property type="match status" value="1"/>
</dbReference>
<dbReference type="Pfam" id="PF12799">
    <property type="entry name" value="LRR_4"/>
    <property type="match status" value="1"/>
</dbReference>
<dbReference type="Pfam" id="PF00931">
    <property type="entry name" value="NB-ARC"/>
    <property type="match status" value="1"/>
</dbReference>
<evidence type="ECO:0000313" key="6">
    <source>
        <dbReference type="Proteomes" id="UP001174677"/>
    </source>
</evidence>
<dbReference type="PANTHER" id="PTHR11017">
    <property type="entry name" value="LEUCINE-RICH REPEAT-CONTAINING PROTEIN"/>
    <property type="match status" value="1"/>
</dbReference>
<sequence length="1085" mass="121818">MATSKTFSESSSSASSSSKSQWNRDVFLSFRGEETRKNFTDHLYAALTQAGISTFRDSDELSRGEDISMALIKAIHESRIAIPVFSKGYASSLWCLAELAEIIKCKNTIGQIVIPIFYNVDPSDVRKQTGGFGEAFDTDEEFKKEMEEVKKWREALTEAAELSGWNLQNIADGYESIFIQKVVEDVLSKLNYIYLNVAKYPVGIESRVKDVIFLLSLDANVGIRGMGGIGKTTIAKAVFNQLCHGFEGSCSFLSDVREVSEQPNGLVQLQKQLIHDILKLKNFKVPNIDCGINLIKERLRYKRVLIVLDDLDQLKQVDALVGDRNWFGPGSRIIITTRDAHLLDQLHVGLQYEVRELNRDESLQLFSWQAFMQTFPVDEYMELSNDVVDYVGGLPLALEVLGSYLCKRSIPEWKSAAEKLRNIPHHHIQKKLRISFDTLDDDKIKDIFLDIACFFTSMDKDYVVKILEGCGFYPEIGISILIGRSLLTIDSRNKLVMHQLLQDMGREIIREISPNHPGKRSRLWFHQDVLDVLKQHKGTEAVEGLMLDARELKDVFVSTESFSKMRSLRLLQINAVHLTGPYENIFYELRWLRWHECPLKCIPTSLQLGNLVVLEMQGSNIREFSKEIKVLGKLQILDLSHSVHLAKTPNFSGITNLERLILEGCRRLVEVHQSIGHLKRLVSLNLEGCKNLNNLPESICYMKSLETLNIAGCSRLGRLPEHLGNMEALTELLAERTAIKQLPSSIGHLKNLTELSMGGLKDGIRSISWFPQFSSRLLSKSSKSIAFLPPSFAGLSSLTRLVLADFGLSEDAVSIDLGRLYSLVDLDLRGNNFSNLPFGISRLPKLKTLWLNDCRNLKSISDLPSSLKQLLASNCTSMERLSLQSKELLGLSLINCPKLVEIQGLESVETAPIIQMQGCNDFKYNPNQALWQAMSKCEVLGICFSSCEIPDWCNHQGDGSLLSFYVPEVSPGNSIVGVMVWIVYAITDVRDLYKFAKVVIRRKSNESYSFEMPFVFGTGEDQSFSKFIPFLMLPCAEEGGEELQLCVHSVPAGAVVKKCAVHVTSADSADTTMPSRVKTFIGATV</sequence>
<comment type="caution">
    <text evidence="5">The sequence shown here is derived from an EMBL/GenBank/DDBJ whole genome shotgun (WGS) entry which is preliminary data.</text>
</comment>
<dbReference type="InterPro" id="IPR032675">
    <property type="entry name" value="LRR_dom_sf"/>
</dbReference>
<dbReference type="SUPFAM" id="SSF52200">
    <property type="entry name" value="Toll/Interleukin receptor TIR domain"/>
    <property type="match status" value="1"/>
</dbReference>
<dbReference type="Proteomes" id="UP001174677">
    <property type="component" value="Chromosome 1"/>
</dbReference>
<evidence type="ECO:0000256" key="2">
    <source>
        <dbReference type="ARBA" id="ARBA00022737"/>
    </source>
</evidence>
<keyword evidence="3" id="KW-0611">Plant defense</keyword>
<evidence type="ECO:0000259" key="4">
    <source>
        <dbReference type="PROSITE" id="PS50104"/>
    </source>
</evidence>
<dbReference type="InterPro" id="IPR058192">
    <property type="entry name" value="WHD_ROQ1-like"/>
</dbReference>
<proteinExistence type="predicted"/>
<dbReference type="Pfam" id="PF01582">
    <property type="entry name" value="TIR"/>
    <property type="match status" value="1"/>
</dbReference>
<dbReference type="Gene3D" id="3.80.10.10">
    <property type="entry name" value="Ribonuclease Inhibitor"/>
    <property type="match status" value="2"/>
</dbReference>
<evidence type="ECO:0000256" key="1">
    <source>
        <dbReference type="ARBA" id="ARBA00022614"/>
    </source>
</evidence>
<dbReference type="Pfam" id="PF23282">
    <property type="entry name" value="WHD_ROQ1"/>
    <property type="match status" value="1"/>
</dbReference>
<keyword evidence="6" id="KW-1185">Reference proteome</keyword>
<evidence type="ECO:0000256" key="3">
    <source>
        <dbReference type="ARBA" id="ARBA00022821"/>
    </source>
</evidence>
<keyword evidence="2" id="KW-0677">Repeat</keyword>
<dbReference type="InterPro" id="IPR035897">
    <property type="entry name" value="Toll_tir_struct_dom_sf"/>
</dbReference>
<accession>A0ABQ9NBD9</accession>
<dbReference type="PROSITE" id="PS50104">
    <property type="entry name" value="TIR"/>
    <property type="match status" value="1"/>
</dbReference>
<dbReference type="InterPro" id="IPR055414">
    <property type="entry name" value="LRR_R13L4/SHOC2-like"/>
</dbReference>
<organism evidence="5 6">
    <name type="scientific">Hevea brasiliensis</name>
    <name type="common">Para rubber tree</name>
    <name type="synonym">Siphonia brasiliensis</name>
    <dbReference type="NCBI Taxonomy" id="3981"/>
    <lineage>
        <taxon>Eukaryota</taxon>
        <taxon>Viridiplantae</taxon>
        <taxon>Streptophyta</taxon>
        <taxon>Embryophyta</taxon>
        <taxon>Tracheophyta</taxon>
        <taxon>Spermatophyta</taxon>
        <taxon>Magnoliopsida</taxon>
        <taxon>eudicotyledons</taxon>
        <taxon>Gunneridae</taxon>
        <taxon>Pentapetalae</taxon>
        <taxon>rosids</taxon>
        <taxon>fabids</taxon>
        <taxon>Malpighiales</taxon>
        <taxon>Euphorbiaceae</taxon>
        <taxon>Crotonoideae</taxon>
        <taxon>Micrandreae</taxon>
        <taxon>Hevea</taxon>
    </lineage>
</organism>
<dbReference type="Pfam" id="PF23598">
    <property type="entry name" value="LRR_14"/>
    <property type="match status" value="1"/>
</dbReference>
<dbReference type="InterPro" id="IPR044974">
    <property type="entry name" value="Disease_R_plants"/>
</dbReference>
<dbReference type="SUPFAM" id="SSF52058">
    <property type="entry name" value="L domain-like"/>
    <property type="match status" value="1"/>
</dbReference>
<dbReference type="PANTHER" id="PTHR11017:SF271">
    <property type="entry name" value="DISEASE RESISTANCE PROTEIN (TIR-NBS-LRR CLASS) FAMILY"/>
    <property type="match status" value="1"/>
</dbReference>
<reference evidence="5" key="1">
    <citation type="journal article" date="2023" name="Plant Biotechnol. J.">
        <title>Chromosome-level wild Hevea brasiliensis genome provides new tools for genomic-assisted breeding and valuable loci to elevate rubber yield.</title>
        <authorList>
            <person name="Cheng H."/>
            <person name="Song X."/>
            <person name="Hu Y."/>
            <person name="Wu T."/>
            <person name="Yang Q."/>
            <person name="An Z."/>
            <person name="Feng S."/>
            <person name="Deng Z."/>
            <person name="Wu W."/>
            <person name="Zeng X."/>
            <person name="Tu M."/>
            <person name="Wang X."/>
            <person name="Huang H."/>
        </authorList>
    </citation>
    <scope>NUCLEOTIDE SEQUENCE</scope>
    <source>
        <strain evidence="5">MT/VB/25A 57/8</strain>
    </source>
</reference>